<dbReference type="EMBL" id="JAPNKA010000001">
    <property type="protein sequence ID" value="MCY1080437.1"/>
    <property type="molecule type" value="Genomic_DNA"/>
</dbReference>
<evidence type="ECO:0000259" key="4">
    <source>
        <dbReference type="Pfam" id="PF00149"/>
    </source>
</evidence>
<accession>A0ABT4AHS9</accession>
<feature type="region of interest" description="Disordered" evidence="3">
    <location>
        <begin position="31"/>
        <end position="56"/>
    </location>
</feature>
<evidence type="ECO:0000256" key="3">
    <source>
        <dbReference type="SAM" id="MobiDB-lite"/>
    </source>
</evidence>
<dbReference type="InterPro" id="IPR036907">
    <property type="entry name" value="5'-Nucleotdase_C_sf"/>
</dbReference>
<keyword evidence="7" id="KW-1185">Reference proteome</keyword>
<dbReference type="InterPro" id="IPR029052">
    <property type="entry name" value="Metallo-depent_PP-like"/>
</dbReference>
<keyword evidence="2 6" id="KW-0378">Hydrolase</keyword>
<feature type="domain" description="Calcineurin-like phosphoesterase" evidence="4">
    <location>
        <begin position="62"/>
        <end position="265"/>
    </location>
</feature>
<name>A0ABT4AHS9_9BACT</name>
<evidence type="ECO:0000313" key="7">
    <source>
        <dbReference type="Proteomes" id="UP001207654"/>
    </source>
</evidence>
<dbReference type="InterPro" id="IPR006179">
    <property type="entry name" value="5_nucleotidase/apyrase"/>
</dbReference>
<dbReference type="PRINTS" id="PR01607">
    <property type="entry name" value="APYRASEFAMLY"/>
</dbReference>
<dbReference type="Proteomes" id="UP001207654">
    <property type="component" value="Unassembled WGS sequence"/>
</dbReference>
<comment type="similarity">
    <text evidence="2">Belongs to the 5'-nucleotidase family.</text>
</comment>
<feature type="chain" id="PRO_5044964876" evidence="2">
    <location>
        <begin position="33"/>
        <end position="569"/>
    </location>
</feature>
<dbReference type="Pfam" id="PF00149">
    <property type="entry name" value="Metallophos"/>
    <property type="match status" value="1"/>
</dbReference>
<evidence type="ECO:0000256" key="2">
    <source>
        <dbReference type="RuleBase" id="RU362119"/>
    </source>
</evidence>
<dbReference type="PANTHER" id="PTHR11575:SF24">
    <property type="entry name" value="5'-NUCLEOTIDASE"/>
    <property type="match status" value="1"/>
</dbReference>
<dbReference type="GO" id="GO:0016787">
    <property type="term" value="F:hydrolase activity"/>
    <property type="evidence" value="ECO:0007669"/>
    <property type="project" value="UniProtKB-KW"/>
</dbReference>
<feature type="signal peptide" evidence="2">
    <location>
        <begin position="1"/>
        <end position="32"/>
    </location>
</feature>
<keyword evidence="2" id="KW-0547">Nucleotide-binding</keyword>
<protein>
    <submittedName>
        <fullName evidence="6">Bifunctional UDP-sugar hydrolase/5'-nucleotidase</fullName>
    </submittedName>
</protein>
<dbReference type="Pfam" id="PF02872">
    <property type="entry name" value="5_nucleotid_C"/>
    <property type="match status" value="1"/>
</dbReference>
<organism evidence="6 7">
    <name type="scientific">Archangium lansingense</name>
    <dbReference type="NCBI Taxonomy" id="2995310"/>
    <lineage>
        <taxon>Bacteria</taxon>
        <taxon>Pseudomonadati</taxon>
        <taxon>Myxococcota</taxon>
        <taxon>Myxococcia</taxon>
        <taxon>Myxococcales</taxon>
        <taxon>Cystobacterineae</taxon>
        <taxon>Archangiaceae</taxon>
        <taxon>Archangium</taxon>
    </lineage>
</organism>
<proteinExistence type="inferred from homology"/>
<evidence type="ECO:0000259" key="5">
    <source>
        <dbReference type="Pfam" id="PF02872"/>
    </source>
</evidence>
<dbReference type="RefSeq" id="WP_267539103.1">
    <property type="nucleotide sequence ID" value="NZ_JAPNKA010000001.1"/>
</dbReference>
<sequence>MSLPFRSPSPLAPAVLAALLLTAGCASLPWSAPTSPSAAEPKSDENAASETDQDDEPTVTLTLLHVNDVYQFTPVDFGALGGLGRLSTMRKQVLAESPNTLFLLAGDTLGPSVESTFHKGKQMIDAWNALGLDFAVLGNHEFDFGPDVMRQRIQESRFTWLGANVMDKKTGRTFGDTPPFVIREVGGVKVGIFGVLLGKTKYSSKPGPDVYFTDTCAKARELVPQMRKQGAQVIIALTHLLVAEDKVLARCAPIDLIIGGHEHVMMQAVSNGTPIIKMSSEARELGRATLHVGTRSGKLKSMDFDMMPVTSEVPEDPAFASAMREYDALMAELSQPVGRTQVSLDATEESNRTHETNLGSFVADAYRKVANADVALLNGGSIRSDSVLRPGPLTRRDVLAIHPYPGSVVSIEVSGAVLRQALEHGVSRSAEEEDPGRFPQVSGIQYAFDVCRPAGDRIVRVTVNGEPLDPKRTYSLATNSYMSAGGDGYTMFKGSKYRVSPDKGRTTQDVLRDAFASAEAIAPTTSGRIERLRGGVREVARKTDHGTDDHGTDGHATVVACPGTASAAP</sequence>
<keyword evidence="1 2" id="KW-0732">Signal</keyword>
<dbReference type="PROSITE" id="PS51257">
    <property type="entry name" value="PROKAR_LIPOPROTEIN"/>
    <property type="match status" value="1"/>
</dbReference>
<evidence type="ECO:0000256" key="1">
    <source>
        <dbReference type="ARBA" id="ARBA00022729"/>
    </source>
</evidence>
<reference evidence="6 7" key="1">
    <citation type="submission" date="2022-11" db="EMBL/GenBank/DDBJ databases">
        <title>Minimal conservation of predation-associated metabolite biosynthetic gene clusters underscores biosynthetic potential of Myxococcota including descriptions for ten novel species: Archangium lansinium sp. nov., Myxococcus landrumus sp. nov., Nannocystis bai.</title>
        <authorList>
            <person name="Ahearne A."/>
            <person name="Stevens C."/>
            <person name="Phillips K."/>
        </authorList>
    </citation>
    <scope>NUCLEOTIDE SEQUENCE [LARGE SCALE GENOMIC DNA]</scope>
    <source>
        <strain evidence="6 7">MIWBW</strain>
    </source>
</reference>
<dbReference type="SUPFAM" id="SSF56300">
    <property type="entry name" value="Metallo-dependent phosphatases"/>
    <property type="match status" value="1"/>
</dbReference>
<evidence type="ECO:0000313" key="6">
    <source>
        <dbReference type="EMBL" id="MCY1080437.1"/>
    </source>
</evidence>
<dbReference type="PANTHER" id="PTHR11575">
    <property type="entry name" value="5'-NUCLEOTIDASE-RELATED"/>
    <property type="match status" value="1"/>
</dbReference>
<gene>
    <name evidence="6" type="ORF">OV287_38905</name>
</gene>
<feature type="domain" description="5'-Nucleotidase C-terminal" evidence="5">
    <location>
        <begin position="337"/>
        <end position="493"/>
    </location>
</feature>
<dbReference type="Gene3D" id="3.60.21.10">
    <property type="match status" value="1"/>
</dbReference>
<dbReference type="SUPFAM" id="SSF55816">
    <property type="entry name" value="5'-nucleotidase (syn. UDP-sugar hydrolase), C-terminal domain"/>
    <property type="match status" value="1"/>
</dbReference>
<dbReference type="Gene3D" id="3.90.780.10">
    <property type="entry name" value="5'-Nucleotidase, C-terminal domain"/>
    <property type="match status" value="1"/>
</dbReference>
<comment type="caution">
    <text evidence="6">The sequence shown here is derived from an EMBL/GenBank/DDBJ whole genome shotgun (WGS) entry which is preliminary data.</text>
</comment>
<dbReference type="InterPro" id="IPR004843">
    <property type="entry name" value="Calcineurin-like_PHP"/>
</dbReference>
<dbReference type="InterPro" id="IPR008334">
    <property type="entry name" value="5'-Nucleotdase_C"/>
</dbReference>